<accession>A0A2C6KDY1</accession>
<sequence>MQWAAATVIQAWWKSVMARKVTAKMRHDLLLTFASQTVQNAWRAFKAQQTLLEKIDLGLLPTQAATKIQAQVRRWIHQRRYQRIRGLALALLSIRRKGSKLYTLRVQLSYRPILKNTTFIRDMLKGQNEESVVKIQSWFRMSYVRKQYLTLRDAVAYCQAAALTRLRRYEFLKAKKSVVQIQRWWRARKFLLRSSSLSSYALAPPVSLPK</sequence>
<feature type="non-terminal residue" evidence="6">
    <location>
        <position position="210"/>
    </location>
</feature>
<keyword evidence="2" id="KW-0963">Cytoplasm</keyword>
<dbReference type="GO" id="GO:0005516">
    <property type="term" value="F:calmodulin binding"/>
    <property type="evidence" value="ECO:0007669"/>
    <property type="project" value="UniProtKB-KW"/>
</dbReference>
<feature type="chain" id="PRO_5013107088" evidence="5">
    <location>
        <begin position="19"/>
        <end position="210"/>
    </location>
</feature>
<name>A0A2C6KDY1_9APIC</name>
<evidence type="ECO:0000256" key="3">
    <source>
        <dbReference type="ARBA" id="ARBA00022737"/>
    </source>
</evidence>
<dbReference type="GeneID" id="94433756"/>
<reference evidence="6 7" key="1">
    <citation type="journal article" date="2017" name="Int. J. Parasitol.">
        <title>The genome of the protozoan parasite Cystoisospora suis and a reverse vaccinology approach to identify vaccine candidates.</title>
        <authorList>
            <person name="Palmieri N."/>
            <person name="Shrestha A."/>
            <person name="Ruttkowski B."/>
            <person name="Beck T."/>
            <person name="Vogl C."/>
            <person name="Tomley F."/>
            <person name="Blake D.P."/>
            <person name="Joachim A."/>
        </authorList>
    </citation>
    <scope>NUCLEOTIDE SEQUENCE [LARGE SCALE GENOMIC DNA]</scope>
    <source>
        <strain evidence="6 7">Wien I</strain>
    </source>
</reference>
<dbReference type="EMBL" id="MIGC01007423">
    <property type="protein sequence ID" value="PHJ15747.1"/>
    <property type="molecule type" value="Genomic_DNA"/>
</dbReference>
<dbReference type="InterPro" id="IPR000048">
    <property type="entry name" value="IQ_motif_EF-hand-BS"/>
</dbReference>
<dbReference type="VEuPathDB" id="ToxoDB:CSUI_010441"/>
<organism evidence="6 7">
    <name type="scientific">Cystoisospora suis</name>
    <dbReference type="NCBI Taxonomy" id="483139"/>
    <lineage>
        <taxon>Eukaryota</taxon>
        <taxon>Sar</taxon>
        <taxon>Alveolata</taxon>
        <taxon>Apicomplexa</taxon>
        <taxon>Conoidasida</taxon>
        <taxon>Coccidia</taxon>
        <taxon>Eucoccidiorida</taxon>
        <taxon>Eimeriorina</taxon>
        <taxon>Sarcocystidae</taxon>
        <taxon>Cystoisospora</taxon>
    </lineage>
</organism>
<keyword evidence="5" id="KW-0732">Signal</keyword>
<evidence type="ECO:0000256" key="2">
    <source>
        <dbReference type="ARBA" id="ARBA00022490"/>
    </source>
</evidence>
<evidence type="ECO:0000256" key="4">
    <source>
        <dbReference type="ARBA" id="ARBA00022860"/>
    </source>
</evidence>
<evidence type="ECO:0000256" key="1">
    <source>
        <dbReference type="ARBA" id="ARBA00004496"/>
    </source>
</evidence>
<dbReference type="AlphaFoldDB" id="A0A2C6KDY1"/>
<dbReference type="Pfam" id="PF00612">
    <property type="entry name" value="IQ"/>
    <property type="match status" value="4"/>
</dbReference>
<comment type="subcellular location">
    <subcellularLocation>
        <location evidence="1">Cytoplasm</location>
    </subcellularLocation>
</comment>
<keyword evidence="7" id="KW-1185">Reference proteome</keyword>
<dbReference type="InterPro" id="IPR051185">
    <property type="entry name" value="ASPM"/>
</dbReference>
<dbReference type="GO" id="GO:0051295">
    <property type="term" value="P:establishment of meiotic spindle localization"/>
    <property type="evidence" value="ECO:0007669"/>
    <property type="project" value="TreeGrafter"/>
</dbReference>
<dbReference type="PROSITE" id="PS50096">
    <property type="entry name" value="IQ"/>
    <property type="match status" value="2"/>
</dbReference>
<dbReference type="GO" id="GO:0005737">
    <property type="term" value="C:cytoplasm"/>
    <property type="evidence" value="ECO:0007669"/>
    <property type="project" value="UniProtKB-SubCell"/>
</dbReference>
<dbReference type="SMART" id="SM00015">
    <property type="entry name" value="IQ"/>
    <property type="match status" value="4"/>
</dbReference>
<evidence type="ECO:0000256" key="5">
    <source>
        <dbReference type="SAM" id="SignalP"/>
    </source>
</evidence>
<keyword evidence="4" id="KW-0112">Calmodulin-binding</keyword>
<dbReference type="GO" id="GO:0007051">
    <property type="term" value="P:spindle organization"/>
    <property type="evidence" value="ECO:0007669"/>
    <property type="project" value="TreeGrafter"/>
</dbReference>
<feature type="signal peptide" evidence="5">
    <location>
        <begin position="1"/>
        <end position="18"/>
    </location>
</feature>
<comment type="caution">
    <text evidence="6">The sequence shown here is derived from an EMBL/GenBank/DDBJ whole genome shotgun (WGS) entry which is preliminary data.</text>
</comment>
<dbReference type="GO" id="GO:0000922">
    <property type="term" value="C:spindle pole"/>
    <property type="evidence" value="ECO:0007669"/>
    <property type="project" value="TreeGrafter"/>
</dbReference>
<evidence type="ECO:0000313" key="7">
    <source>
        <dbReference type="Proteomes" id="UP000221165"/>
    </source>
</evidence>
<keyword evidence="3" id="KW-0677">Repeat</keyword>
<dbReference type="OrthoDB" id="16281at2759"/>
<evidence type="ECO:0000313" key="6">
    <source>
        <dbReference type="EMBL" id="PHJ15747.1"/>
    </source>
</evidence>
<gene>
    <name evidence="6" type="ORF">CSUI_010441</name>
</gene>
<dbReference type="PANTHER" id="PTHR22706">
    <property type="entry name" value="ASSEMBLY FACTOR FOR SPINDLE MICROTUBULES"/>
    <property type="match status" value="1"/>
</dbReference>
<dbReference type="Gene3D" id="1.20.5.190">
    <property type="match status" value="2"/>
</dbReference>
<dbReference type="GO" id="GO:0000278">
    <property type="term" value="P:mitotic cell cycle"/>
    <property type="evidence" value="ECO:0007669"/>
    <property type="project" value="TreeGrafter"/>
</dbReference>
<protein>
    <submittedName>
        <fullName evidence="6">Myosin head (Motor domain) domain-containing protein</fullName>
    </submittedName>
</protein>
<dbReference type="PANTHER" id="PTHR22706:SF1">
    <property type="entry name" value="ASSEMBLY FACTOR FOR SPINDLE MICROTUBULES"/>
    <property type="match status" value="1"/>
</dbReference>
<proteinExistence type="predicted"/>
<dbReference type="RefSeq" id="XP_067917479.1">
    <property type="nucleotide sequence ID" value="XM_068070545.1"/>
</dbReference>
<dbReference type="Proteomes" id="UP000221165">
    <property type="component" value="Unassembled WGS sequence"/>
</dbReference>